<dbReference type="InterPro" id="IPR027417">
    <property type="entry name" value="P-loop_NTPase"/>
</dbReference>
<dbReference type="PANTHER" id="PTHR41286:SF1">
    <property type="entry name" value="HNH NUCLEASE YAJD-RELATED"/>
    <property type="match status" value="1"/>
</dbReference>
<dbReference type="SUPFAM" id="SSF52540">
    <property type="entry name" value="P-loop containing nucleoside triphosphate hydrolases"/>
    <property type="match status" value="1"/>
</dbReference>
<dbReference type="CDD" id="cd00085">
    <property type="entry name" value="HNHc"/>
    <property type="match status" value="1"/>
</dbReference>
<comment type="caution">
    <text evidence="2">The sequence shown here is derived from an EMBL/GenBank/DDBJ whole genome shotgun (WGS) entry which is preliminary data.</text>
</comment>
<dbReference type="Gene3D" id="1.10.30.50">
    <property type="match status" value="1"/>
</dbReference>
<dbReference type="RefSeq" id="WP_119001332.1">
    <property type="nucleotide sequence ID" value="NZ_QWGP01000038.1"/>
</dbReference>
<dbReference type="EMBL" id="QWGP01000038">
    <property type="protein sequence ID" value="RHZ91140.1"/>
    <property type="molecule type" value="Genomic_DNA"/>
</dbReference>
<proteinExistence type="predicted"/>
<accession>A0AAX1UFE3</accession>
<gene>
    <name evidence="2" type="ORF">D1114_20935</name>
</gene>
<protein>
    <submittedName>
        <fullName evidence="2">HNH nuclease</fullName>
    </submittedName>
</protein>
<dbReference type="GO" id="GO:0005829">
    <property type="term" value="C:cytosol"/>
    <property type="evidence" value="ECO:0007669"/>
    <property type="project" value="TreeGrafter"/>
</dbReference>
<dbReference type="Pfam" id="PF13671">
    <property type="entry name" value="AAA_33"/>
    <property type="match status" value="1"/>
</dbReference>
<dbReference type="InterPro" id="IPR003615">
    <property type="entry name" value="HNH_nuc"/>
</dbReference>
<reference evidence="2 3" key="1">
    <citation type="submission" date="2018-08" db="EMBL/GenBank/DDBJ databases">
        <title>Draft genome sequence of Rhodobacter sphaeroides FY.</title>
        <authorList>
            <person name="Rayyan A."/>
            <person name="Meyer T.E."/>
            <person name="Kyndt J.A."/>
        </authorList>
    </citation>
    <scope>NUCLEOTIDE SEQUENCE [LARGE SCALE GENOMIC DNA]</scope>
    <source>
        <strain evidence="2 3">FY</strain>
    </source>
</reference>
<evidence type="ECO:0000313" key="3">
    <source>
        <dbReference type="Proteomes" id="UP000266305"/>
    </source>
</evidence>
<evidence type="ECO:0000259" key="1">
    <source>
        <dbReference type="SMART" id="SM00507"/>
    </source>
</evidence>
<evidence type="ECO:0000313" key="2">
    <source>
        <dbReference type="EMBL" id="RHZ91140.1"/>
    </source>
</evidence>
<organism evidence="2 3">
    <name type="scientific">Cereibacter sphaeroides</name>
    <name type="common">Rhodobacter sphaeroides</name>
    <dbReference type="NCBI Taxonomy" id="1063"/>
    <lineage>
        <taxon>Bacteria</taxon>
        <taxon>Pseudomonadati</taxon>
        <taxon>Pseudomonadota</taxon>
        <taxon>Alphaproteobacteria</taxon>
        <taxon>Rhodobacterales</taxon>
        <taxon>Paracoccaceae</taxon>
        <taxon>Cereibacter</taxon>
    </lineage>
</organism>
<dbReference type="PANTHER" id="PTHR41286">
    <property type="entry name" value="HNH NUCLEASE YAJD-RELATED"/>
    <property type="match status" value="1"/>
</dbReference>
<dbReference type="Proteomes" id="UP000266305">
    <property type="component" value="Unassembled WGS sequence"/>
</dbReference>
<dbReference type="SMART" id="SM00507">
    <property type="entry name" value="HNHc"/>
    <property type="match status" value="1"/>
</dbReference>
<name>A0AAX1UFE3_CERSP</name>
<dbReference type="Gene3D" id="3.40.50.300">
    <property type="entry name" value="P-loop containing nucleotide triphosphate hydrolases"/>
    <property type="match status" value="1"/>
</dbReference>
<sequence>MARLRKIPQRLASAPARLASLSGGDGRSRTKARLTFSPWRAWYNTARWRALRWEILTKANFTCRLCGRIEGNTSQLVADHKEPHRGDEALFWDRDNLQCLCKPCHDSVKQSEERAQPQAASPAPMARPDWFRPVHVPLTIVVGPPGAGKSTWVRGEAGPGDLVICFEQITRRVLGIDRLNAEDGDPRIGDVLRQRNAMLGDLMRASARDRWPRAWLILTEPRADHRQWWADRLRPERIVVLATPEAECVRRCQADAAAGDRRKAGIAAVVARWWADYAPRPGEIVIAPPPPGVGAKSRG</sequence>
<feature type="domain" description="HNH nuclease" evidence="1">
    <location>
        <begin position="50"/>
        <end position="106"/>
    </location>
</feature>
<dbReference type="AlphaFoldDB" id="A0AAX1UFE3"/>